<evidence type="ECO:0000256" key="4">
    <source>
        <dbReference type="PROSITE-ProRule" id="PRU00335"/>
    </source>
</evidence>
<dbReference type="RefSeq" id="WP_200127940.1">
    <property type="nucleotide sequence ID" value="NZ_CP054705.1"/>
</dbReference>
<protein>
    <submittedName>
        <fullName evidence="6">TetR family transcriptional regulator</fullName>
    </submittedName>
</protein>
<dbReference type="InterPro" id="IPR036271">
    <property type="entry name" value="Tet_transcr_reg_TetR-rel_C_sf"/>
</dbReference>
<proteinExistence type="predicted"/>
<keyword evidence="2 4" id="KW-0238">DNA-binding</keyword>
<dbReference type="PANTHER" id="PTHR47506">
    <property type="entry name" value="TRANSCRIPTIONAL REGULATORY PROTEIN"/>
    <property type="match status" value="1"/>
</dbReference>
<reference evidence="6 7" key="1">
    <citation type="submission" date="2020-06" db="EMBL/GenBank/DDBJ databases">
        <title>Genomic analysis of Salicibibacter sp. NKC5-3.</title>
        <authorList>
            <person name="Oh Y.J."/>
        </authorList>
    </citation>
    <scope>NUCLEOTIDE SEQUENCE [LARGE SCALE GENOMIC DNA]</scope>
    <source>
        <strain evidence="6 7">NKC5-3</strain>
    </source>
</reference>
<dbReference type="InterPro" id="IPR001647">
    <property type="entry name" value="HTH_TetR"/>
</dbReference>
<organism evidence="6 7">
    <name type="scientific">Salicibibacter cibarius</name>
    <dbReference type="NCBI Taxonomy" id="2743000"/>
    <lineage>
        <taxon>Bacteria</taxon>
        <taxon>Bacillati</taxon>
        <taxon>Bacillota</taxon>
        <taxon>Bacilli</taxon>
        <taxon>Bacillales</taxon>
        <taxon>Bacillaceae</taxon>
        <taxon>Salicibibacter</taxon>
    </lineage>
</organism>
<keyword evidence="7" id="KW-1185">Reference proteome</keyword>
<accession>A0A7T7CB05</accession>
<evidence type="ECO:0000259" key="5">
    <source>
        <dbReference type="PROSITE" id="PS50977"/>
    </source>
</evidence>
<dbReference type="Proteomes" id="UP000595823">
    <property type="component" value="Chromosome"/>
</dbReference>
<dbReference type="PROSITE" id="PS50977">
    <property type="entry name" value="HTH_TETR_2"/>
    <property type="match status" value="1"/>
</dbReference>
<evidence type="ECO:0000256" key="3">
    <source>
        <dbReference type="ARBA" id="ARBA00023163"/>
    </source>
</evidence>
<dbReference type="InterPro" id="IPR009057">
    <property type="entry name" value="Homeodomain-like_sf"/>
</dbReference>
<evidence type="ECO:0000256" key="1">
    <source>
        <dbReference type="ARBA" id="ARBA00023015"/>
    </source>
</evidence>
<dbReference type="KEGG" id="scia:HUG15_06590"/>
<keyword evidence="3" id="KW-0804">Transcription</keyword>
<dbReference type="PANTHER" id="PTHR47506:SF1">
    <property type="entry name" value="HTH-TYPE TRANSCRIPTIONAL REGULATOR YJDC"/>
    <property type="match status" value="1"/>
</dbReference>
<dbReference type="GO" id="GO:0003677">
    <property type="term" value="F:DNA binding"/>
    <property type="evidence" value="ECO:0007669"/>
    <property type="project" value="UniProtKB-UniRule"/>
</dbReference>
<dbReference type="SUPFAM" id="SSF46689">
    <property type="entry name" value="Homeodomain-like"/>
    <property type="match status" value="1"/>
</dbReference>
<dbReference type="Pfam" id="PF00440">
    <property type="entry name" value="TetR_N"/>
    <property type="match status" value="1"/>
</dbReference>
<evidence type="ECO:0000256" key="2">
    <source>
        <dbReference type="ARBA" id="ARBA00023125"/>
    </source>
</evidence>
<evidence type="ECO:0000313" key="7">
    <source>
        <dbReference type="Proteomes" id="UP000595823"/>
    </source>
</evidence>
<dbReference type="EMBL" id="CP054705">
    <property type="protein sequence ID" value="QQK75289.1"/>
    <property type="molecule type" value="Genomic_DNA"/>
</dbReference>
<feature type="DNA-binding region" description="H-T-H motif" evidence="4">
    <location>
        <begin position="25"/>
        <end position="44"/>
    </location>
</feature>
<dbReference type="AlphaFoldDB" id="A0A7T7CB05"/>
<sequence>MSKKKQNLIEHAEQLFYDHGFHAVGLQRIIKEANVALMTLYHHFDSKESLVLEVLKRREEKYFSILKSSVRNSDSSIVWSLSVAHSDWIRKHDTNGCMFLRAKEEFSSNDDHEIAQYVNQHKRSLLAFFAEVGLSHSEATQLVLLFEGATALSETLNVDDVTAALMHSIKSMGLHKVK</sequence>
<keyword evidence="1" id="KW-0805">Transcription regulation</keyword>
<dbReference type="Gene3D" id="1.10.357.10">
    <property type="entry name" value="Tetracycline Repressor, domain 2"/>
    <property type="match status" value="1"/>
</dbReference>
<feature type="domain" description="HTH tetR-type" evidence="5">
    <location>
        <begin position="2"/>
        <end position="62"/>
    </location>
</feature>
<gene>
    <name evidence="6" type="ORF">HUG15_06590</name>
</gene>
<name>A0A7T7CB05_9BACI</name>
<dbReference type="SUPFAM" id="SSF48498">
    <property type="entry name" value="Tetracyclin repressor-like, C-terminal domain"/>
    <property type="match status" value="1"/>
</dbReference>
<evidence type="ECO:0000313" key="6">
    <source>
        <dbReference type="EMBL" id="QQK75289.1"/>
    </source>
</evidence>
<dbReference type="PRINTS" id="PR00455">
    <property type="entry name" value="HTHTETR"/>
</dbReference>